<accession>A0A2P8D5G7</accession>
<comment type="caution">
    <text evidence="1">The sequence shown here is derived from an EMBL/GenBank/DDBJ whole genome shotgun (WGS) entry which is preliminary data.</text>
</comment>
<proteinExistence type="predicted"/>
<keyword evidence="2" id="KW-1185">Reference proteome</keyword>
<dbReference type="Proteomes" id="UP000240572">
    <property type="component" value="Unassembled WGS sequence"/>
</dbReference>
<dbReference type="EMBL" id="PYGD01000003">
    <property type="protein sequence ID" value="PSK92457.1"/>
    <property type="molecule type" value="Genomic_DNA"/>
</dbReference>
<name>A0A2P8D5G7_9BACT</name>
<organism evidence="1 2">
    <name type="scientific">Taibaiella chishuiensis</name>
    <dbReference type="NCBI Taxonomy" id="1434707"/>
    <lineage>
        <taxon>Bacteria</taxon>
        <taxon>Pseudomonadati</taxon>
        <taxon>Bacteroidota</taxon>
        <taxon>Chitinophagia</taxon>
        <taxon>Chitinophagales</taxon>
        <taxon>Chitinophagaceae</taxon>
        <taxon>Taibaiella</taxon>
    </lineage>
</organism>
<reference evidence="1 2" key="1">
    <citation type="submission" date="2018-03" db="EMBL/GenBank/DDBJ databases">
        <title>Genomic Encyclopedia of Type Strains, Phase III (KMG-III): the genomes of soil and plant-associated and newly described type strains.</title>
        <authorList>
            <person name="Whitman W."/>
        </authorList>
    </citation>
    <scope>NUCLEOTIDE SEQUENCE [LARGE SCALE GENOMIC DNA]</scope>
    <source>
        <strain evidence="1 2">CGMCC 1.12700</strain>
    </source>
</reference>
<sequence length="67" mass="7520">MTKMITDKTRKQCTPDITRLAPGMYMPNLVADAKIIVSRKFVVEIAGSDPAHHKRGRFLLQEPPSLV</sequence>
<dbReference type="AlphaFoldDB" id="A0A2P8D5G7"/>
<evidence type="ECO:0000313" key="1">
    <source>
        <dbReference type="EMBL" id="PSK92457.1"/>
    </source>
</evidence>
<protein>
    <submittedName>
        <fullName evidence="1">Uncharacterized protein</fullName>
    </submittedName>
</protein>
<evidence type="ECO:0000313" key="2">
    <source>
        <dbReference type="Proteomes" id="UP000240572"/>
    </source>
</evidence>
<gene>
    <name evidence="1" type="ORF">B0I18_10334</name>
</gene>